<dbReference type="Pfam" id="PF04773">
    <property type="entry name" value="FecR"/>
    <property type="match status" value="1"/>
</dbReference>
<gene>
    <name evidence="4" type="ORF">SAMN06265379_101726</name>
</gene>
<evidence type="ECO:0000313" key="5">
    <source>
        <dbReference type="Proteomes" id="UP000319040"/>
    </source>
</evidence>
<proteinExistence type="predicted"/>
<reference evidence="4 5" key="1">
    <citation type="submission" date="2017-05" db="EMBL/GenBank/DDBJ databases">
        <authorList>
            <person name="Varghese N."/>
            <person name="Submissions S."/>
        </authorList>
    </citation>
    <scope>NUCLEOTIDE SEQUENCE [LARGE SCALE GENOMIC DNA]</scope>
    <source>
        <strain evidence="4 5">DSM 27040</strain>
    </source>
</reference>
<keyword evidence="1" id="KW-0812">Transmembrane</keyword>
<dbReference type="InterPro" id="IPR012373">
    <property type="entry name" value="Ferrdict_sens_TM"/>
</dbReference>
<dbReference type="Proteomes" id="UP000319040">
    <property type="component" value="Unassembled WGS sequence"/>
</dbReference>
<evidence type="ECO:0000259" key="2">
    <source>
        <dbReference type="Pfam" id="PF04773"/>
    </source>
</evidence>
<dbReference type="GO" id="GO:0016989">
    <property type="term" value="F:sigma factor antagonist activity"/>
    <property type="evidence" value="ECO:0007669"/>
    <property type="project" value="TreeGrafter"/>
</dbReference>
<dbReference type="Gene3D" id="2.60.120.1440">
    <property type="match status" value="1"/>
</dbReference>
<dbReference type="OrthoDB" id="676789at2"/>
<keyword evidence="1" id="KW-0472">Membrane</keyword>
<dbReference type="PANTHER" id="PTHR30273:SF2">
    <property type="entry name" value="PROTEIN FECR"/>
    <property type="match status" value="1"/>
</dbReference>
<feature type="domain" description="Protein FecR C-terminal" evidence="3">
    <location>
        <begin position="263"/>
        <end position="327"/>
    </location>
</feature>
<protein>
    <submittedName>
        <fullName evidence="4">FecR family protein</fullName>
    </submittedName>
</protein>
<dbReference type="Gene3D" id="3.55.50.30">
    <property type="match status" value="1"/>
</dbReference>
<dbReference type="InterPro" id="IPR006860">
    <property type="entry name" value="FecR"/>
</dbReference>
<feature type="transmembrane region" description="Helical" evidence="1">
    <location>
        <begin position="80"/>
        <end position="104"/>
    </location>
</feature>
<evidence type="ECO:0000259" key="3">
    <source>
        <dbReference type="Pfam" id="PF16344"/>
    </source>
</evidence>
<evidence type="ECO:0000313" key="4">
    <source>
        <dbReference type="EMBL" id="SMO42376.1"/>
    </source>
</evidence>
<accession>A0A521B5P0</accession>
<name>A0A521B5P0_SACCC</name>
<dbReference type="PANTHER" id="PTHR30273">
    <property type="entry name" value="PERIPLASMIC SIGNAL SENSOR AND SIGMA FACTOR ACTIVATOR FECR-RELATED"/>
    <property type="match status" value="1"/>
</dbReference>
<dbReference type="PIRSF" id="PIRSF018266">
    <property type="entry name" value="FecR"/>
    <property type="match status" value="1"/>
</dbReference>
<feature type="domain" description="FecR protein" evidence="2">
    <location>
        <begin position="117"/>
        <end position="212"/>
    </location>
</feature>
<keyword evidence="1" id="KW-1133">Transmembrane helix</keyword>
<dbReference type="EMBL" id="FXTB01000001">
    <property type="protein sequence ID" value="SMO42376.1"/>
    <property type="molecule type" value="Genomic_DNA"/>
</dbReference>
<organism evidence="4 5">
    <name type="scientific">Saccharicrinis carchari</name>
    <dbReference type="NCBI Taxonomy" id="1168039"/>
    <lineage>
        <taxon>Bacteria</taxon>
        <taxon>Pseudomonadati</taxon>
        <taxon>Bacteroidota</taxon>
        <taxon>Bacteroidia</taxon>
        <taxon>Marinilabiliales</taxon>
        <taxon>Marinilabiliaceae</taxon>
        <taxon>Saccharicrinis</taxon>
    </lineage>
</organism>
<keyword evidence="5" id="KW-1185">Reference proteome</keyword>
<evidence type="ECO:0000256" key="1">
    <source>
        <dbReference type="SAM" id="Phobius"/>
    </source>
</evidence>
<dbReference type="InterPro" id="IPR032508">
    <property type="entry name" value="FecR_C"/>
</dbReference>
<sequence length="345" mass="38978">MKKKIDKYIEGNYSNTELNEVISILNDKEAEPELEKVMHGYWKKCGNDPIGDEKHFDRILSKVHHQINLSAKQISTGRKVYLLFSKIAAIVMIPLLMALVYYIGKSTKDNYVASNKITVPLGAVSQLTLPDGTLVWLNSGSTFTYPSSFKANDMRLVQLEGEAYFDVENNSELPFIIDMNNLDVKVTGTAFNIRSYTDENLMSVALVEGAVEIGELNQTEGIFKNIADLNPNEVATLNKAKNTLDISQSNNISKFTSWKSGRTIFDNDPIEVVVARFEKLYNVDVVIENDELLEYRFTLTFTNETLERALKILQLSSPISSEVIEQNENNEGVFSKRKIILRKAQ</sequence>
<dbReference type="AlphaFoldDB" id="A0A521B5P0"/>
<dbReference type="RefSeq" id="WP_142532063.1">
    <property type="nucleotide sequence ID" value="NZ_FXTB01000001.1"/>
</dbReference>
<dbReference type="Pfam" id="PF16344">
    <property type="entry name" value="FecR_C"/>
    <property type="match status" value="1"/>
</dbReference>